<keyword evidence="3" id="KW-0328">Glycosyltransferase</keyword>
<evidence type="ECO:0000256" key="3">
    <source>
        <dbReference type="RuleBase" id="RU003718"/>
    </source>
</evidence>
<dbReference type="AlphaFoldDB" id="A0A8K1ZRH9"/>
<organism evidence="5">
    <name type="scientific">Nicotiana benthamiana</name>
    <dbReference type="NCBI Taxonomy" id="4100"/>
    <lineage>
        <taxon>Eukaryota</taxon>
        <taxon>Viridiplantae</taxon>
        <taxon>Streptophyta</taxon>
        <taxon>Embryophyta</taxon>
        <taxon>Tracheophyta</taxon>
        <taxon>Spermatophyta</taxon>
        <taxon>Magnoliopsida</taxon>
        <taxon>eudicotyledons</taxon>
        <taxon>Gunneridae</taxon>
        <taxon>Pentapetalae</taxon>
        <taxon>asterids</taxon>
        <taxon>lamiids</taxon>
        <taxon>Solanales</taxon>
        <taxon>Solanaceae</taxon>
        <taxon>Nicotianoideae</taxon>
        <taxon>Nicotianeae</taxon>
        <taxon>Nicotiana</taxon>
    </lineage>
</organism>
<dbReference type="EC" id="2.4.1.-" evidence="4"/>
<dbReference type="PANTHER" id="PTHR11926">
    <property type="entry name" value="GLUCOSYL/GLUCURONOSYL TRANSFERASES"/>
    <property type="match status" value="1"/>
</dbReference>
<dbReference type="PANTHER" id="PTHR11926:SF1392">
    <property type="entry name" value="GLYCOSYLTRANSFERASE"/>
    <property type="match status" value="1"/>
</dbReference>
<sequence>MEQGARQPPHVVIFPFPALGHVHPMLNLAELLSLSGIHVTFINALSIHNRLLRCTDIQSHFGRFPGFRFKTINLGLGDGLPHTSDDIMAVLKSSRTTAKPLLKELFHLDNCKLGTSDEVIGQVSPVTCLISDGILSIALEVAEDCGIPTFHFRTSSASSFWAYYCIPQLIHAGELPFSGNDLDTPIANVKGMESFLRRRDLPSFCRVDNLGEGAFKCVMSVTLSTLRTKGLIFNTFEGLEGPILDQIRVDIPNVYTIGPLHAHLKNKLASESKGNDLDVPIASVKGMESHLRRRDLPSFCRANTLHEPVLQMVLTETQKTIRTKGLILNTFEELEGPMLDHIRNHIPNLYSIGPLHAHLKNKIALESIRQSIHSNSIWEEDKSCLKWLDEQPAKSVIYVSFGSIVTVTKDMLTEFWHGLVNSGQRFLWVIRHDSILDKDKESQVEVELKEGVIENGYIVSWAPQEEVLAHAATGGFLTHSGWNSTLESIIEGVPMICWPQLADQQINSRYVEEVWKLGLDMKDTCDRVIIEKMVRDLMELRRSEFLQRANERAKLARASVAEGGSSDLNLARLVQDIVSMQRKN</sequence>
<dbReference type="GO" id="GO:0080044">
    <property type="term" value="F:quercetin 7-O-glucosyltransferase activity"/>
    <property type="evidence" value="ECO:0007669"/>
    <property type="project" value="TreeGrafter"/>
</dbReference>
<reference evidence="5" key="1">
    <citation type="submission" date="2020-08" db="EMBL/GenBank/DDBJ databases">
        <authorList>
            <person name="Dudley Q.M."/>
            <person name="Patron N.J."/>
        </authorList>
    </citation>
    <scope>NUCLEOTIDE SEQUENCE</scope>
</reference>
<dbReference type="InterPro" id="IPR035595">
    <property type="entry name" value="UDP_glycos_trans_CS"/>
</dbReference>
<keyword evidence="2 3" id="KW-0808">Transferase</keyword>
<dbReference type="GO" id="GO:0080043">
    <property type="term" value="F:quercetin 3-O-glucosyltransferase activity"/>
    <property type="evidence" value="ECO:0007669"/>
    <property type="project" value="TreeGrafter"/>
</dbReference>
<dbReference type="EMBL" id="MT945407">
    <property type="protein sequence ID" value="UHH90566.1"/>
    <property type="molecule type" value="mRNA"/>
</dbReference>
<dbReference type="Gene3D" id="3.40.50.2000">
    <property type="entry name" value="Glycogen Phosphorylase B"/>
    <property type="match status" value="3"/>
</dbReference>
<accession>A0A8K1ZRH9</accession>
<name>A0A8K1ZRH9_NICBE</name>
<evidence type="ECO:0000256" key="2">
    <source>
        <dbReference type="ARBA" id="ARBA00022679"/>
    </source>
</evidence>
<dbReference type="Pfam" id="PF00201">
    <property type="entry name" value="UDPGT"/>
    <property type="match status" value="1"/>
</dbReference>
<comment type="similarity">
    <text evidence="1 3">Belongs to the UDP-glycosyltransferase family.</text>
</comment>
<evidence type="ECO:0000256" key="4">
    <source>
        <dbReference type="RuleBase" id="RU362057"/>
    </source>
</evidence>
<evidence type="ECO:0000256" key="1">
    <source>
        <dbReference type="ARBA" id="ARBA00009995"/>
    </source>
</evidence>
<dbReference type="PROSITE" id="PS00375">
    <property type="entry name" value="UDPGT"/>
    <property type="match status" value="1"/>
</dbReference>
<dbReference type="CDD" id="cd03784">
    <property type="entry name" value="GT1_Gtf-like"/>
    <property type="match status" value="1"/>
</dbReference>
<dbReference type="FunFam" id="3.40.50.2000:FF:000040">
    <property type="entry name" value="UDP-glycosyltransferase 76C1"/>
    <property type="match status" value="1"/>
</dbReference>
<evidence type="ECO:0000313" key="5">
    <source>
        <dbReference type="EMBL" id="UHH90566.1"/>
    </source>
</evidence>
<dbReference type="SUPFAM" id="SSF53756">
    <property type="entry name" value="UDP-Glycosyltransferase/glycogen phosphorylase"/>
    <property type="match status" value="2"/>
</dbReference>
<proteinExistence type="evidence at transcript level"/>
<dbReference type="InterPro" id="IPR002213">
    <property type="entry name" value="UDP_glucos_trans"/>
</dbReference>
<protein>
    <recommendedName>
        <fullName evidence="4">Glycosyltransferase</fullName>
        <ecNumber evidence="4">2.4.1.-</ecNumber>
    </recommendedName>
</protein>